<dbReference type="RefSeq" id="XP_062681575.1">
    <property type="nucleotide sequence ID" value="XM_062821634.1"/>
</dbReference>
<evidence type="ECO:0000256" key="1">
    <source>
        <dbReference type="SAM" id="MobiDB-lite"/>
    </source>
</evidence>
<evidence type="ECO:0000313" key="3">
    <source>
        <dbReference type="EMBL" id="KAK3344962.1"/>
    </source>
</evidence>
<keyword evidence="4" id="KW-1185">Reference proteome</keyword>
<sequence>MPPKANQDIAGQMNFLLTCIKHSTNGKINWTEVAEELSIVSKAAAAKRYERLLKSHDIQPPKNYGSLTDDVGASGASSPVKAKTPRAPRTTKRKRATATVNYNEDSGNENGSADNREPFTYKAEPEDSDDEEKKRPLKKEKTTPDVQTKQEEDEDGESDYFSCFSDDVDLLVVEDIEAEYTRYRCEGKGYDVLMDVVGRIEGEDNYKYEGEI</sequence>
<dbReference type="Pfam" id="PF22980">
    <property type="entry name" value="Myb_DNA-bind_8"/>
    <property type="match status" value="1"/>
</dbReference>
<name>A0AAE0MST6_9PEZI</name>
<gene>
    <name evidence="3" type="ORF">B0H65DRAFT_190751</name>
</gene>
<comment type="caution">
    <text evidence="3">The sequence shown here is derived from an EMBL/GenBank/DDBJ whole genome shotgun (WGS) entry which is preliminary data.</text>
</comment>
<dbReference type="EMBL" id="JAUEPP010000004">
    <property type="protein sequence ID" value="KAK3344962.1"/>
    <property type="molecule type" value="Genomic_DNA"/>
</dbReference>
<reference evidence="3" key="1">
    <citation type="journal article" date="2023" name="Mol. Phylogenet. Evol.">
        <title>Genome-scale phylogeny and comparative genomics of the fungal order Sordariales.</title>
        <authorList>
            <person name="Hensen N."/>
            <person name="Bonometti L."/>
            <person name="Westerberg I."/>
            <person name="Brannstrom I.O."/>
            <person name="Guillou S."/>
            <person name="Cros-Aarteil S."/>
            <person name="Calhoun S."/>
            <person name="Haridas S."/>
            <person name="Kuo A."/>
            <person name="Mondo S."/>
            <person name="Pangilinan J."/>
            <person name="Riley R."/>
            <person name="LaButti K."/>
            <person name="Andreopoulos B."/>
            <person name="Lipzen A."/>
            <person name="Chen C."/>
            <person name="Yan M."/>
            <person name="Daum C."/>
            <person name="Ng V."/>
            <person name="Clum A."/>
            <person name="Steindorff A."/>
            <person name="Ohm R.A."/>
            <person name="Martin F."/>
            <person name="Silar P."/>
            <person name="Natvig D.O."/>
            <person name="Lalanne C."/>
            <person name="Gautier V."/>
            <person name="Ament-Velasquez S.L."/>
            <person name="Kruys A."/>
            <person name="Hutchinson M.I."/>
            <person name="Powell A.J."/>
            <person name="Barry K."/>
            <person name="Miller A.N."/>
            <person name="Grigoriev I.V."/>
            <person name="Debuchy R."/>
            <person name="Gladieux P."/>
            <person name="Hiltunen Thoren M."/>
            <person name="Johannesson H."/>
        </authorList>
    </citation>
    <scope>NUCLEOTIDE SEQUENCE</scope>
    <source>
        <strain evidence="3">CBS 560.94</strain>
    </source>
</reference>
<feature type="compositionally biased region" description="Basic residues" evidence="1">
    <location>
        <begin position="83"/>
        <end position="96"/>
    </location>
</feature>
<evidence type="ECO:0000313" key="4">
    <source>
        <dbReference type="Proteomes" id="UP001278500"/>
    </source>
</evidence>
<protein>
    <recommendedName>
        <fullName evidence="2">Myb-like DNA-binding domain-containing protein</fullName>
    </recommendedName>
</protein>
<reference evidence="3" key="2">
    <citation type="submission" date="2023-06" db="EMBL/GenBank/DDBJ databases">
        <authorList>
            <consortium name="Lawrence Berkeley National Laboratory"/>
            <person name="Haridas S."/>
            <person name="Hensen N."/>
            <person name="Bonometti L."/>
            <person name="Westerberg I."/>
            <person name="Brannstrom I.O."/>
            <person name="Guillou S."/>
            <person name="Cros-Aarteil S."/>
            <person name="Calhoun S."/>
            <person name="Kuo A."/>
            <person name="Mondo S."/>
            <person name="Pangilinan J."/>
            <person name="Riley R."/>
            <person name="Labutti K."/>
            <person name="Andreopoulos B."/>
            <person name="Lipzen A."/>
            <person name="Chen C."/>
            <person name="Yanf M."/>
            <person name="Daum C."/>
            <person name="Ng V."/>
            <person name="Clum A."/>
            <person name="Steindorff A."/>
            <person name="Ohm R."/>
            <person name="Martin F."/>
            <person name="Silar P."/>
            <person name="Natvig D."/>
            <person name="Lalanne C."/>
            <person name="Gautier V."/>
            <person name="Ament-Velasquez S.L."/>
            <person name="Kruys A."/>
            <person name="Hutchinson M.I."/>
            <person name="Powell A.J."/>
            <person name="Barry K."/>
            <person name="Miller A.N."/>
            <person name="Grigoriev I.V."/>
            <person name="Debuchy R."/>
            <person name="Gladieux P."/>
            <person name="Thoren M.H."/>
            <person name="Johannesson H."/>
        </authorList>
    </citation>
    <scope>NUCLEOTIDE SEQUENCE</scope>
    <source>
        <strain evidence="3">CBS 560.94</strain>
    </source>
</reference>
<proteinExistence type="predicted"/>
<dbReference type="GeneID" id="87858788"/>
<dbReference type="InterPro" id="IPR054505">
    <property type="entry name" value="Myb_DNA-bind_8"/>
</dbReference>
<feature type="compositionally biased region" description="Polar residues" evidence="1">
    <location>
        <begin position="100"/>
        <end position="113"/>
    </location>
</feature>
<feature type="region of interest" description="Disordered" evidence="1">
    <location>
        <begin position="57"/>
        <end position="161"/>
    </location>
</feature>
<accession>A0AAE0MST6</accession>
<evidence type="ECO:0000259" key="2">
    <source>
        <dbReference type="Pfam" id="PF22980"/>
    </source>
</evidence>
<dbReference type="AlphaFoldDB" id="A0AAE0MST6"/>
<feature type="domain" description="Myb-like DNA-binding" evidence="2">
    <location>
        <begin position="12"/>
        <end position="57"/>
    </location>
</feature>
<organism evidence="3 4">
    <name type="scientific">Neurospora tetraspora</name>
    <dbReference type="NCBI Taxonomy" id="94610"/>
    <lineage>
        <taxon>Eukaryota</taxon>
        <taxon>Fungi</taxon>
        <taxon>Dikarya</taxon>
        <taxon>Ascomycota</taxon>
        <taxon>Pezizomycotina</taxon>
        <taxon>Sordariomycetes</taxon>
        <taxon>Sordariomycetidae</taxon>
        <taxon>Sordariales</taxon>
        <taxon>Sordariaceae</taxon>
        <taxon>Neurospora</taxon>
    </lineage>
</organism>
<dbReference type="Proteomes" id="UP001278500">
    <property type="component" value="Unassembled WGS sequence"/>
</dbReference>
<feature type="compositionally biased region" description="Basic and acidic residues" evidence="1">
    <location>
        <begin position="114"/>
        <end position="143"/>
    </location>
</feature>